<dbReference type="RefSeq" id="WP_168239230.1">
    <property type="nucleotide sequence ID" value="NZ_CP050995.1"/>
</dbReference>
<keyword evidence="3" id="KW-1185">Reference proteome</keyword>
<proteinExistence type="predicted"/>
<dbReference type="Proteomes" id="UP000501570">
    <property type="component" value="Chromosome"/>
</dbReference>
<name>A0ABX6KUD0_CHRGL</name>
<reference evidence="2 3" key="1">
    <citation type="submission" date="2019-09" db="EMBL/GenBank/DDBJ databases">
        <title>FDA dAtabase for Regulatory Grade micrObial Sequences (FDA-ARGOS): Supporting development and validation of Infectious Disease Dx tests.</title>
        <authorList>
            <person name="Sciortino C."/>
            <person name="Tallon L."/>
            <person name="Sadzewicz L."/>
            <person name="Vavikolanu K."/>
            <person name="Mehta A."/>
            <person name="Aluvathingal J."/>
            <person name="Nadendla S."/>
            <person name="Nandy P."/>
            <person name="Geyer C."/>
            <person name="Yan Y."/>
            <person name="Sichtig H."/>
        </authorList>
    </citation>
    <scope>NUCLEOTIDE SEQUENCE [LARGE SCALE GENOMIC DNA]</scope>
    <source>
        <strain evidence="2 3">FDAARGOS_636</strain>
    </source>
</reference>
<protein>
    <submittedName>
        <fullName evidence="2">Uncharacterized protein</fullName>
    </submittedName>
</protein>
<accession>A0ABX6KUD0</accession>
<gene>
    <name evidence="2" type="ORF">FOB44_16820</name>
</gene>
<dbReference type="EMBL" id="CP050995">
    <property type="protein sequence ID" value="QIY92222.1"/>
    <property type="molecule type" value="Genomic_DNA"/>
</dbReference>
<evidence type="ECO:0000313" key="3">
    <source>
        <dbReference type="Proteomes" id="UP000501570"/>
    </source>
</evidence>
<keyword evidence="1" id="KW-0175">Coiled coil</keyword>
<sequence>MNKGLKDDQFSEIRKNLTKDANQILHVVTTEEGHLGDIISSLKTTISSIELKVESLKNTFQKQKKQNNE</sequence>
<evidence type="ECO:0000313" key="2">
    <source>
        <dbReference type="EMBL" id="QIY92222.1"/>
    </source>
</evidence>
<organism evidence="2 3">
    <name type="scientific">Chryseobacterium gallinarum</name>
    <dbReference type="NCBI Taxonomy" id="1324352"/>
    <lineage>
        <taxon>Bacteria</taxon>
        <taxon>Pseudomonadati</taxon>
        <taxon>Bacteroidota</taxon>
        <taxon>Flavobacteriia</taxon>
        <taxon>Flavobacteriales</taxon>
        <taxon>Weeksellaceae</taxon>
        <taxon>Chryseobacterium group</taxon>
        <taxon>Chryseobacterium</taxon>
    </lineage>
</organism>
<evidence type="ECO:0000256" key="1">
    <source>
        <dbReference type="SAM" id="Coils"/>
    </source>
</evidence>
<feature type="coiled-coil region" evidence="1">
    <location>
        <begin position="39"/>
        <end position="66"/>
    </location>
</feature>